<sequence>MSSEFQSGTNMFSRRVLESHGGCCKNSKVRHSLLEAT</sequence>
<proteinExistence type="predicted"/>
<name>A0A0A8XY58_ARUDO</name>
<protein>
    <submittedName>
        <fullName evidence="1">Cl1856_1</fullName>
    </submittedName>
</protein>
<accession>A0A0A8XY58</accession>
<organism evidence="1">
    <name type="scientific">Arundo donax</name>
    <name type="common">Giant reed</name>
    <name type="synonym">Donax arundinaceus</name>
    <dbReference type="NCBI Taxonomy" id="35708"/>
    <lineage>
        <taxon>Eukaryota</taxon>
        <taxon>Viridiplantae</taxon>
        <taxon>Streptophyta</taxon>
        <taxon>Embryophyta</taxon>
        <taxon>Tracheophyta</taxon>
        <taxon>Spermatophyta</taxon>
        <taxon>Magnoliopsida</taxon>
        <taxon>Liliopsida</taxon>
        <taxon>Poales</taxon>
        <taxon>Poaceae</taxon>
        <taxon>PACMAD clade</taxon>
        <taxon>Arundinoideae</taxon>
        <taxon>Arundineae</taxon>
        <taxon>Arundo</taxon>
    </lineage>
</organism>
<dbReference type="EMBL" id="GBRH01280202">
    <property type="protein sequence ID" value="JAD17693.1"/>
    <property type="molecule type" value="Transcribed_RNA"/>
</dbReference>
<evidence type="ECO:0000313" key="1">
    <source>
        <dbReference type="EMBL" id="JAD17693.1"/>
    </source>
</evidence>
<dbReference type="AlphaFoldDB" id="A0A0A8XY58"/>
<reference evidence="1" key="2">
    <citation type="journal article" date="2015" name="Data Brief">
        <title>Shoot transcriptome of the giant reed, Arundo donax.</title>
        <authorList>
            <person name="Barrero R.A."/>
            <person name="Guerrero F.D."/>
            <person name="Moolhuijzen P."/>
            <person name="Goolsby J.A."/>
            <person name="Tidwell J."/>
            <person name="Bellgard S.E."/>
            <person name="Bellgard M.I."/>
        </authorList>
    </citation>
    <scope>NUCLEOTIDE SEQUENCE</scope>
    <source>
        <tissue evidence="1">Shoot tissue taken approximately 20 cm above the soil surface</tissue>
    </source>
</reference>
<reference evidence="1" key="1">
    <citation type="submission" date="2014-09" db="EMBL/GenBank/DDBJ databases">
        <authorList>
            <person name="Magalhaes I.L.F."/>
            <person name="Oliveira U."/>
            <person name="Santos F.R."/>
            <person name="Vidigal T.H.D.A."/>
            <person name="Brescovit A.D."/>
            <person name="Santos A.J."/>
        </authorList>
    </citation>
    <scope>NUCLEOTIDE SEQUENCE</scope>
    <source>
        <tissue evidence="1">Shoot tissue taken approximately 20 cm above the soil surface</tissue>
    </source>
</reference>